<gene>
    <name evidence="1" type="ORF">PF021_05575</name>
</gene>
<reference evidence="1 2" key="1">
    <citation type="submission" date="2023-01" db="EMBL/GenBank/DDBJ databases">
        <title>Description of Helicobacter ibis sp. nov. isolated from faecal droppings of black-faced ibis (Theristicus melanopis).</title>
        <authorList>
            <person name="Lopez-Cantillo M."/>
            <person name="Vidal-Veuthey B."/>
            <person name="Mella A."/>
            <person name="De La Haba R."/>
            <person name="Collado L."/>
        </authorList>
    </citation>
    <scope>NUCLEOTIDE SEQUENCE [LARGE SCALE GENOMIC DNA]</scope>
    <source>
        <strain evidence="1 2">A82</strain>
    </source>
</reference>
<accession>A0ABT4VEK9</accession>
<dbReference type="EMBL" id="JAQHXR010000002">
    <property type="protein sequence ID" value="MDA3969144.1"/>
    <property type="molecule type" value="Genomic_DNA"/>
</dbReference>
<protein>
    <recommendedName>
        <fullName evidence="3">Glycosyl transferase family 1 domain-containing protein</fullName>
    </recommendedName>
</protein>
<sequence length="758" mass="87726">MELTKIIYDIETLDNEGFIKLCYFIRDGGELEEQVRFQIAEALQKRALLELQNNNTVEFNLFWSYGVCRGIKKNKLFKSYIQKYKKAHAHTNIDKLQNLISITILEILSGNGEVALESFAKELMLVKIDNSVSNLLLFVCEFFTCNKIPIEVFLRILKETLGEFSKLNNEEKRSVLNWTLQCFWNVGHYIAHRSWLDIYPMMKSILSKALKDSNLALSLYLEFIIYHIYGNLATCGDDWKKYNDEITKLTEFYYKQYAKNLIPCKKQKAKNGKIKVALIKDRIVSNSPNNVEYSFIKALLAHKDIADNYEFNIISLSYIEKSQDSLECMQEYCKLGVDVYLPSASVVNDDICYHSHLQKVLKIRESILDIGIDIAIFDNNLPISSFLLISRCAPLQIFWSHGNGYYDIEGIDKRISHFSPESPYKIEQVHVPMDRDKFYNPQIDESLIIKEKAKYPIKNDTVVLGVIGRLVKVDSDEYLETIAKILKENQNTIFIAAGNGNEPDIRKKVEALGVSDRFFMPGFVNPHVYGHIIDIFCDTFPLGQGESLDEFLAKKGVSVSYEKREYQGPIELKELKYGDKSLVWVENLEELTPEVAGFSELLESTKEDYEYGQIIFIYNKKGIKIHKDIKPYSMYVKVGTKDMLTFADFTLKVENGGFTYIKGYRLLPKNIPLSIGYAQNLTLQQQKGFREIAKKYYDVEIFGQGYTKEQYIELVSTLVANKKIYKRRGERTKKIKEIYYNFALKECKKGFLEVINCK</sequence>
<dbReference type="Gene3D" id="3.40.50.2000">
    <property type="entry name" value="Glycogen Phosphorylase B"/>
    <property type="match status" value="1"/>
</dbReference>
<keyword evidence="2" id="KW-1185">Reference proteome</keyword>
<proteinExistence type="predicted"/>
<evidence type="ECO:0008006" key="3">
    <source>
        <dbReference type="Google" id="ProtNLM"/>
    </source>
</evidence>
<evidence type="ECO:0000313" key="2">
    <source>
        <dbReference type="Proteomes" id="UP001210261"/>
    </source>
</evidence>
<organism evidence="1 2">
    <name type="scientific">Helicobacter ibis</name>
    <dbReference type="NCBI Taxonomy" id="2962633"/>
    <lineage>
        <taxon>Bacteria</taxon>
        <taxon>Pseudomonadati</taxon>
        <taxon>Campylobacterota</taxon>
        <taxon>Epsilonproteobacteria</taxon>
        <taxon>Campylobacterales</taxon>
        <taxon>Helicobacteraceae</taxon>
        <taxon>Helicobacter</taxon>
    </lineage>
</organism>
<dbReference type="RefSeq" id="WP_271021446.1">
    <property type="nucleotide sequence ID" value="NZ_JAQHXR010000002.1"/>
</dbReference>
<dbReference type="SUPFAM" id="SSF53756">
    <property type="entry name" value="UDP-Glycosyltransferase/glycogen phosphorylase"/>
    <property type="match status" value="1"/>
</dbReference>
<name>A0ABT4VEK9_9HELI</name>
<comment type="caution">
    <text evidence="1">The sequence shown here is derived from an EMBL/GenBank/DDBJ whole genome shotgun (WGS) entry which is preliminary data.</text>
</comment>
<evidence type="ECO:0000313" key="1">
    <source>
        <dbReference type="EMBL" id="MDA3969144.1"/>
    </source>
</evidence>
<dbReference type="Proteomes" id="UP001210261">
    <property type="component" value="Unassembled WGS sequence"/>
</dbReference>